<evidence type="ECO:0000256" key="6">
    <source>
        <dbReference type="SAM" id="MobiDB-lite"/>
    </source>
</evidence>
<keyword evidence="9" id="KW-1185">Reference proteome</keyword>
<feature type="compositionally biased region" description="Basic and acidic residues" evidence="6">
    <location>
        <begin position="137"/>
        <end position="152"/>
    </location>
</feature>
<dbReference type="Gene3D" id="1.10.510.10">
    <property type="entry name" value="Transferase(Phosphotransferase) domain 1"/>
    <property type="match status" value="1"/>
</dbReference>
<dbReference type="Proteomes" id="UP000799770">
    <property type="component" value="Unassembled WGS sequence"/>
</dbReference>
<dbReference type="EC" id="2.7.11.1" evidence="1"/>
<keyword evidence="3" id="KW-0547">Nucleotide-binding</keyword>
<dbReference type="GO" id="GO:0004674">
    <property type="term" value="F:protein serine/threonine kinase activity"/>
    <property type="evidence" value="ECO:0007669"/>
    <property type="project" value="UniProtKB-EC"/>
</dbReference>
<feature type="domain" description="Protein kinase" evidence="7">
    <location>
        <begin position="204"/>
        <end position="583"/>
    </location>
</feature>
<dbReference type="PROSITE" id="PS00108">
    <property type="entry name" value="PROTEIN_KINASE_ST"/>
    <property type="match status" value="1"/>
</dbReference>
<accession>A0A6A5ZJL7</accession>
<evidence type="ECO:0000256" key="3">
    <source>
        <dbReference type="ARBA" id="ARBA00022741"/>
    </source>
</evidence>
<dbReference type="SUPFAM" id="SSF56112">
    <property type="entry name" value="Protein kinase-like (PK-like)"/>
    <property type="match status" value="1"/>
</dbReference>
<reference evidence="8" key="1">
    <citation type="journal article" date="2020" name="Stud. Mycol.">
        <title>101 Dothideomycetes genomes: a test case for predicting lifestyles and emergence of pathogens.</title>
        <authorList>
            <person name="Haridas S."/>
            <person name="Albert R."/>
            <person name="Binder M."/>
            <person name="Bloem J."/>
            <person name="Labutti K."/>
            <person name="Salamov A."/>
            <person name="Andreopoulos B."/>
            <person name="Baker S."/>
            <person name="Barry K."/>
            <person name="Bills G."/>
            <person name="Bluhm B."/>
            <person name="Cannon C."/>
            <person name="Castanera R."/>
            <person name="Culley D."/>
            <person name="Daum C."/>
            <person name="Ezra D."/>
            <person name="Gonzalez J."/>
            <person name="Henrissat B."/>
            <person name="Kuo A."/>
            <person name="Liang C."/>
            <person name="Lipzen A."/>
            <person name="Lutzoni F."/>
            <person name="Magnuson J."/>
            <person name="Mondo S."/>
            <person name="Nolan M."/>
            <person name="Ohm R."/>
            <person name="Pangilinan J."/>
            <person name="Park H.-J."/>
            <person name="Ramirez L."/>
            <person name="Alfaro M."/>
            <person name="Sun H."/>
            <person name="Tritt A."/>
            <person name="Yoshinaga Y."/>
            <person name="Zwiers L.-H."/>
            <person name="Turgeon B."/>
            <person name="Goodwin S."/>
            <person name="Spatafora J."/>
            <person name="Crous P."/>
            <person name="Grigoriev I."/>
        </authorList>
    </citation>
    <scope>NUCLEOTIDE SEQUENCE</scope>
    <source>
        <strain evidence="8">CBS 627.86</strain>
    </source>
</reference>
<gene>
    <name evidence="8" type="ORF">BDV96DRAFT_642608</name>
</gene>
<keyword evidence="4" id="KW-0418">Kinase</keyword>
<evidence type="ECO:0000256" key="5">
    <source>
        <dbReference type="ARBA" id="ARBA00022840"/>
    </source>
</evidence>
<dbReference type="InterPro" id="IPR050660">
    <property type="entry name" value="NEK_Ser/Thr_kinase"/>
</dbReference>
<feature type="compositionally biased region" description="Basic residues" evidence="6">
    <location>
        <begin position="703"/>
        <end position="712"/>
    </location>
</feature>
<dbReference type="EMBL" id="ML977315">
    <property type="protein sequence ID" value="KAF2119589.1"/>
    <property type="molecule type" value="Genomic_DNA"/>
</dbReference>
<dbReference type="InterPro" id="IPR008271">
    <property type="entry name" value="Ser/Thr_kinase_AS"/>
</dbReference>
<feature type="compositionally biased region" description="Acidic residues" evidence="6">
    <location>
        <begin position="118"/>
        <end position="136"/>
    </location>
</feature>
<name>A0A6A5ZJL7_9PLEO</name>
<dbReference type="PROSITE" id="PS50011">
    <property type="entry name" value="PROTEIN_KINASE_DOM"/>
    <property type="match status" value="1"/>
</dbReference>
<feature type="region of interest" description="Disordered" evidence="6">
    <location>
        <begin position="620"/>
        <end position="712"/>
    </location>
</feature>
<dbReference type="AlphaFoldDB" id="A0A6A5ZJL7"/>
<keyword evidence="5" id="KW-0067">ATP-binding</keyword>
<dbReference type="GO" id="GO:0005524">
    <property type="term" value="F:ATP binding"/>
    <property type="evidence" value="ECO:0007669"/>
    <property type="project" value="UniProtKB-KW"/>
</dbReference>
<keyword evidence="2" id="KW-0808">Transferase</keyword>
<dbReference type="PANTHER" id="PTHR43671:SF13">
    <property type="entry name" value="SERINE_THREONINE-PROTEIN KINASE NEK2"/>
    <property type="match status" value="1"/>
</dbReference>
<evidence type="ECO:0000313" key="8">
    <source>
        <dbReference type="EMBL" id="KAF2119589.1"/>
    </source>
</evidence>
<dbReference type="InterPro" id="IPR000719">
    <property type="entry name" value="Prot_kinase_dom"/>
</dbReference>
<dbReference type="PANTHER" id="PTHR43671">
    <property type="entry name" value="SERINE/THREONINE-PROTEIN KINASE NEK"/>
    <property type="match status" value="1"/>
</dbReference>
<proteinExistence type="predicted"/>
<organism evidence="8 9">
    <name type="scientific">Lophiotrema nucula</name>
    <dbReference type="NCBI Taxonomy" id="690887"/>
    <lineage>
        <taxon>Eukaryota</taxon>
        <taxon>Fungi</taxon>
        <taxon>Dikarya</taxon>
        <taxon>Ascomycota</taxon>
        <taxon>Pezizomycotina</taxon>
        <taxon>Dothideomycetes</taxon>
        <taxon>Pleosporomycetidae</taxon>
        <taxon>Pleosporales</taxon>
        <taxon>Lophiotremataceae</taxon>
        <taxon>Lophiotrema</taxon>
    </lineage>
</organism>
<dbReference type="SMART" id="SM00220">
    <property type="entry name" value="S_TKc"/>
    <property type="match status" value="1"/>
</dbReference>
<dbReference type="InterPro" id="IPR011009">
    <property type="entry name" value="Kinase-like_dom_sf"/>
</dbReference>
<evidence type="ECO:0000256" key="1">
    <source>
        <dbReference type="ARBA" id="ARBA00012513"/>
    </source>
</evidence>
<protein>
    <recommendedName>
        <fullName evidence="1">non-specific serine/threonine protein kinase</fullName>
        <ecNumber evidence="1">2.7.11.1</ecNumber>
    </recommendedName>
</protein>
<evidence type="ECO:0000256" key="2">
    <source>
        <dbReference type="ARBA" id="ARBA00022679"/>
    </source>
</evidence>
<evidence type="ECO:0000313" key="9">
    <source>
        <dbReference type="Proteomes" id="UP000799770"/>
    </source>
</evidence>
<sequence>MAGTPTLPSTAKKGEIDRFDQLTDADKLAYLEYRAEHTSDYHLTQNWRLIKKYLALNEEAKDAYRQRAEDEEAAKTKGGGKAKGKKAADGRGNKGSTVPAKRNKEKSVKSGSRRAVGEDEEDESSDDEGEMVDEDEAGKKKAIADDLAKEEKEAEEADEKAALKAERAIIPPAKRGSRPPSKTDMTDTIRDIPSHYPVRTKGNWRFLRSIYTRSPGSIRDTSVALYVHFDDNDFAQHRVVVKTNEYRPQIRPSRRVFNEVEARRERDIDSRNIRRILPLSHHSVLATHIGIRNYERVRPPLAAGGPNVTAFCQRFYIHYCPHGSLADLINSYDFKQLNISPDDDLSSHIPEAFIWLVFHNLAEALWLLNFGAPFQRVADGWIPLQHRDIKPENVFLDTPSAPLESYPTPCLGDLDSCVAHAEIHNWMGTVGYVAPENTDDGFNHWRFPDTHSVLKFFHGGGPNLLPLSSQGGWNTRPLLPRIPPPPGYRIPTLYPSSASDVFAVGLVIWDMIYAETTWKDRRQRRGTHWVDCTTHAMDCKPPMVRQSRYSEELLRLMSKCLHLSPSYRPPVAELRDTTEREFNARIPQLQKIWGKFTGADIERRLQVKLQPDQFPLNRRLRKRRRGIDDDEDEDGSYPAYLSRTPPKHPPLAPGPALGPVKGDGRGSRPGAGARSRLPHPAPRKRAHHSPPLPIAALPEPRPFKLKKGARNG</sequence>
<dbReference type="OrthoDB" id="310217at2759"/>
<evidence type="ECO:0000256" key="4">
    <source>
        <dbReference type="ARBA" id="ARBA00022777"/>
    </source>
</evidence>
<feature type="compositionally biased region" description="Basic and acidic residues" evidence="6">
    <location>
        <begin position="184"/>
        <end position="193"/>
    </location>
</feature>
<evidence type="ECO:0000259" key="7">
    <source>
        <dbReference type="PROSITE" id="PS50011"/>
    </source>
</evidence>
<feature type="region of interest" description="Disordered" evidence="6">
    <location>
        <begin position="63"/>
        <end position="194"/>
    </location>
</feature>